<dbReference type="RefSeq" id="WP_368497764.1">
    <property type="nucleotide sequence ID" value="NZ_CP162511.1"/>
</dbReference>
<proteinExistence type="predicted"/>
<reference evidence="2" key="1">
    <citation type="submission" date="2024-05" db="EMBL/GenBank/DDBJ databases">
        <title>Herbiconiux sp. A18JL235.</title>
        <authorList>
            <person name="Zhang G."/>
        </authorList>
    </citation>
    <scope>NUCLEOTIDE SEQUENCE</scope>
    <source>
        <strain evidence="2">A18JL235</strain>
    </source>
</reference>
<organism evidence="2">
    <name type="scientific">Herbiconiux sp. A18JL235</name>
    <dbReference type="NCBI Taxonomy" id="3152363"/>
    <lineage>
        <taxon>Bacteria</taxon>
        <taxon>Bacillati</taxon>
        <taxon>Actinomycetota</taxon>
        <taxon>Actinomycetes</taxon>
        <taxon>Micrococcales</taxon>
        <taxon>Microbacteriaceae</taxon>
        <taxon>Herbiconiux</taxon>
    </lineage>
</organism>
<gene>
    <name evidence="2" type="ORF">ABFY20_18970</name>
</gene>
<evidence type="ECO:0000313" key="2">
    <source>
        <dbReference type="EMBL" id="XDI05376.1"/>
    </source>
</evidence>
<sequence length="531" mass="56932">MTFIIAHEVVAVATRFDGSAGGGWSPRLSLTLGGPVPAAAELVWRVRRADGSPWFEHRVEVPERAAGALATVDLQRWGEGVDVVDTGIIRFSLELVSAFGGVVELLHDGMLRVEHREGLGYVIDESARLDGATLALDALDEADAPPLRVAAYLDGDVEPHRVSVHCFHAGEQVVEASRVWSEQAFTSHEGRVIGHQIVAVFAGVRGWNNLAASGWGEGWHLLDRHDGDYELRFVLGTEVVRTVAFSVLGGRVVAQGALEVDRATGFALLVGAPAPASFYGCAPTAPGTATIAEVYAARASAPASDAPVGPAAAPTQAEVDPEALTAYAERAERLLLTWEAELLGARPPFELQQVLEAEAVLRERPGYEERAAAVAQAPDACELALSGRPHSLTSVRERMRALFAAAEARLQTAASEHDDALAPYREVLAGDKLALFDDRPVTDFEYRTVGRRPLSTPEELRDAEYWFFEGPAELTATATVDGQTVKVATAGWRVIGWRFTPDGTIAERFEQQGQGHDAPLSAYGPGPAHPL</sequence>
<dbReference type="AlphaFoldDB" id="A0AB39BGX9"/>
<feature type="region of interest" description="Disordered" evidence="1">
    <location>
        <begin position="512"/>
        <end position="531"/>
    </location>
</feature>
<dbReference type="EMBL" id="CP162511">
    <property type="protein sequence ID" value="XDI05376.1"/>
    <property type="molecule type" value="Genomic_DNA"/>
</dbReference>
<protein>
    <submittedName>
        <fullName evidence="2">Uncharacterized protein</fullName>
    </submittedName>
</protein>
<accession>A0AB39BGX9</accession>
<name>A0AB39BGX9_9MICO</name>
<evidence type="ECO:0000256" key="1">
    <source>
        <dbReference type="SAM" id="MobiDB-lite"/>
    </source>
</evidence>